<dbReference type="Proteomes" id="UP000190626">
    <property type="component" value="Unassembled WGS sequence"/>
</dbReference>
<keyword evidence="4 7" id="KW-0812">Transmembrane</keyword>
<evidence type="ECO:0000256" key="2">
    <source>
        <dbReference type="ARBA" id="ARBA00022448"/>
    </source>
</evidence>
<dbReference type="EMBL" id="MBTG01000034">
    <property type="protein sequence ID" value="OPH50470.1"/>
    <property type="molecule type" value="Genomic_DNA"/>
</dbReference>
<feature type="transmembrane region" description="Helical" evidence="7">
    <location>
        <begin position="142"/>
        <end position="160"/>
    </location>
</feature>
<reference evidence="10" key="1">
    <citation type="submission" date="2016-07" db="EMBL/GenBank/DDBJ databases">
        <authorList>
            <person name="Florea S."/>
            <person name="Webb J.S."/>
            <person name="Jaromczyk J."/>
            <person name="Schardl C.L."/>
        </authorList>
    </citation>
    <scope>NUCLEOTIDE SEQUENCE [LARGE SCALE GENOMIC DNA]</scope>
    <source>
        <strain evidence="10">CY1</strain>
    </source>
</reference>
<feature type="transmembrane region" description="Helical" evidence="7">
    <location>
        <begin position="108"/>
        <end position="130"/>
    </location>
</feature>
<feature type="transmembrane region" description="Helical" evidence="7">
    <location>
        <begin position="260"/>
        <end position="277"/>
    </location>
</feature>
<feature type="domain" description="ABC transmembrane type-1" evidence="8">
    <location>
        <begin position="73"/>
        <end position="277"/>
    </location>
</feature>
<dbReference type="Gene3D" id="1.10.3720.10">
    <property type="entry name" value="MetI-like"/>
    <property type="match status" value="1"/>
</dbReference>
<evidence type="ECO:0000256" key="1">
    <source>
        <dbReference type="ARBA" id="ARBA00004651"/>
    </source>
</evidence>
<evidence type="ECO:0000313" key="10">
    <source>
        <dbReference type="Proteomes" id="UP000190626"/>
    </source>
</evidence>
<evidence type="ECO:0000256" key="7">
    <source>
        <dbReference type="RuleBase" id="RU363032"/>
    </source>
</evidence>
<evidence type="ECO:0000313" key="9">
    <source>
        <dbReference type="EMBL" id="OPH50470.1"/>
    </source>
</evidence>
<evidence type="ECO:0000256" key="5">
    <source>
        <dbReference type="ARBA" id="ARBA00022989"/>
    </source>
</evidence>
<dbReference type="Pfam" id="PF00528">
    <property type="entry name" value="BPD_transp_1"/>
    <property type="match status" value="1"/>
</dbReference>
<dbReference type="CDD" id="cd06261">
    <property type="entry name" value="TM_PBP2"/>
    <property type="match status" value="1"/>
</dbReference>
<gene>
    <name evidence="9" type="ORF">BC351_07375</name>
</gene>
<keyword evidence="6 7" id="KW-0472">Membrane</keyword>
<evidence type="ECO:0000256" key="6">
    <source>
        <dbReference type="ARBA" id="ARBA00023136"/>
    </source>
</evidence>
<accession>A0A1V4HBZ1</accession>
<dbReference type="PROSITE" id="PS50928">
    <property type="entry name" value="ABC_TM1"/>
    <property type="match status" value="1"/>
</dbReference>
<dbReference type="RefSeq" id="WP_079417603.1">
    <property type="nucleotide sequence ID" value="NZ_MBTG01000034.1"/>
</dbReference>
<organism evidence="9 10">
    <name type="scientific">Paenibacillus ferrarius</name>
    <dbReference type="NCBI Taxonomy" id="1469647"/>
    <lineage>
        <taxon>Bacteria</taxon>
        <taxon>Bacillati</taxon>
        <taxon>Bacillota</taxon>
        <taxon>Bacilli</taxon>
        <taxon>Bacillales</taxon>
        <taxon>Paenibacillaceae</taxon>
        <taxon>Paenibacillus</taxon>
    </lineage>
</organism>
<name>A0A1V4HBZ1_9BACL</name>
<comment type="subcellular location">
    <subcellularLocation>
        <location evidence="1 7">Cell membrane</location>
        <topology evidence="1 7">Multi-pass membrane protein</topology>
    </subcellularLocation>
</comment>
<dbReference type="AlphaFoldDB" id="A0A1V4HBZ1"/>
<feature type="transmembrane region" description="Helical" evidence="7">
    <location>
        <begin position="181"/>
        <end position="204"/>
    </location>
</feature>
<dbReference type="PANTHER" id="PTHR43744:SF9">
    <property type="entry name" value="POLYGALACTURONAN_RHAMNOGALACTURONAN TRANSPORT SYSTEM PERMEASE PROTEIN YTCP"/>
    <property type="match status" value="1"/>
</dbReference>
<dbReference type="InterPro" id="IPR035906">
    <property type="entry name" value="MetI-like_sf"/>
</dbReference>
<evidence type="ECO:0000256" key="4">
    <source>
        <dbReference type="ARBA" id="ARBA00022692"/>
    </source>
</evidence>
<keyword evidence="5 7" id="KW-1133">Transmembrane helix</keyword>
<dbReference type="STRING" id="1469647.BC351_07375"/>
<comment type="caution">
    <text evidence="9">The sequence shown here is derived from an EMBL/GenBank/DDBJ whole genome shotgun (WGS) entry which is preliminary data.</text>
</comment>
<dbReference type="InterPro" id="IPR000515">
    <property type="entry name" value="MetI-like"/>
</dbReference>
<dbReference type="GO" id="GO:0055085">
    <property type="term" value="P:transmembrane transport"/>
    <property type="evidence" value="ECO:0007669"/>
    <property type="project" value="InterPro"/>
</dbReference>
<evidence type="ECO:0000256" key="3">
    <source>
        <dbReference type="ARBA" id="ARBA00022475"/>
    </source>
</evidence>
<keyword evidence="2 7" id="KW-0813">Transport</keyword>
<dbReference type="PANTHER" id="PTHR43744">
    <property type="entry name" value="ABC TRANSPORTER PERMEASE PROTEIN MG189-RELATED-RELATED"/>
    <property type="match status" value="1"/>
</dbReference>
<keyword evidence="10" id="KW-1185">Reference proteome</keyword>
<sequence>MRESFGERLWYFILNAGMLLLSIVTLYPFWHVLMYSLSDPKLAMGGGLFLWMKGFSLTSYELLLKSKGIYYAYGNSIFRLVIGTAINIVLTAMLAYPLSIRRFVGRNFITLMIFFTMLFSGGMIPTYLIVKELGLIDSIWSLIIPTALSAWNLIILKNYFQSLPAELEESANIDGAAPMRILFSIILPVSGPVIAAIALFYGVAHWNSYFDAILYINSDAKQVLQVFLRTMLQSSSLQQVQGTDNFAASIGLVTEESVKMATVVVSVIPMLIVYPFLQKYYVKGVMVGSIKG</sequence>
<dbReference type="OrthoDB" id="157184at2"/>
<protein>
    <submittedName>
        <fullName evidence="9">Sugar ABC transporter permease</fullName>
    </submittedName>
</protein>
<dbReference type="GO" id="GO:0005886">
    <property type="term" value="C:plasma membrane"/>
    <property type="evidence" value="ECO:0007669"/>
    <property type="project" value="UniProtKB-SubCell"/>
</dbReference>
<comment type="similarity">
    <text evidence="7">Belongs to the binding-protein-dependent transport system permease family.</text>
</comment>
<feature type="transmembrane region" description="Helical" evidence="7">
    <location>
        <begin position="12"/>
        <end position="30"/>
    </location>
</feature>
<evidence type="ECO:0000259" key="8">
    <source>
        <dbReference type="PROSITE" id="PS50928"/>
    </source>
</evidence>
<keyword evidence="3" id="KW-1003">Cell membrane</keyword>
<feature type="transmembrane region" description="Helical" evidence="7">
    <location>
        <begin position="76"/>
        <end position="96"/>
    </location>
</feature>
<dbReference type="SUPFAM" id="SSF161098">
    <property type="entry name" value="MetI-like"/>
    <property type="match status" value="1"/>
</dbReference>
<proteinExistence type="inferred from homology"/>